<keyword evidence="2" id="KW-1185">Reference proteome</keyword>
<dbReference type="NCBIfam" id="TIGR00738">
    <property type="entry name" value="rrf2_super"/>
    <property type="match status" value="1"/>
</dbReference>
<dbReference type="RefSeq" id="WP_301248678.1">
    <property type="nucleotide sequence ID" value="NZ_JAROCD010000012.1"/>
</dbReference>
<dbReference type="Proteomes" id="UP001174205">
    <property type="component" value="Unassembled WGS sequence"/>
</dbReference>
<gene>
    <name evidence="1" type="ORF">P5G61_23745</name>
</gene>
<accession>A0ABT8JHG6</accession>
<organism evidence="1 2">
    <name type="scientific">Paenibacillus vandeheii</name>
    <dbReference type="NCBI Taxonomy" id="3035917"/>
    <lineage>
        <taxon>Bacteria</taxon>
        <taxon>Bacillati</taxon>
        <taxon>Bacillota</taxon>
        <taxon>Bacilli</taxon>
        <taxon>Bacillales</taxon>
        <taxon>Paenibacillaceae</taxon>
        <taxon>Paenibacillus</taxon>
    </lineage>
</organism>
<dbReference type="Pfam" id="PF02082">
    <property type="entry name" value="Rrf2"/>
    <property type="match status" value="1"/>
</dbReference>
<dbReference type="EMBL" id="JAROCD010000012">
    <property type="protein sequence ID" value="MDN4604273.1"/>
    <property type="molecule type" value="Genomic_DNA"/>
</dbReference>
<dbReference type="PANTHER" id="PTHR33221">
    <property type="entry name" value="WINGED HELIX-TURN-HELIX TRANSCRIPTIONAL REGULATOR, RRF2 FAMILY"/>
    <property type="match status" value="1"/>
</dbReference>
<evidence type="ECO:0000313" key="1">
    <source>
        <dbReference type="EMBL" id="MDN4604273.1"/>
    </source>
</evidence>
<protein>
    <submittedName>
        <fullName evidence="1">Rrf2 family transcriptional regulator</fullName>
    </submittedName>
</protein>
<dbReference type="InterPro" id="IPR000944">
    <property type="entry name" value="Tscrpt_reg_Rrf2"/>
</dbReference>
<dbReference type="Gene3D" id="1.10.10.10">
    <property type="entry name" value="Winged helix-like DNA-binding domain superfamily/Winged helix DNA-binding domain"/>
    <property type="match status" value="1"/>
</dbReference>
<dbReference type="SUPFAM" id="SSF46785">
    <property type="entry name" value="Winged helix' DNA-binding domain"/>
    <property type="match status" value="1"/>
</dbReference>
<dbReference type="InterPro" id="IPR036388">
    <property type="entry name" value="WH-like_DNA-bd_sf"/>
</dbReference>
<sequence length="163" mass="17639">MKFTSGVEQAAAIVVLLASQDLKSPLASDEISRILEVSPSYIKKLTRRMVIKGIINSVSGTKGGITLAKSKNELTVLDLIEAIEGPINVYQSTGLIQNSFKDGLYAEKGSEVISSMFEGANQLLVQYFSSITIADLLKQSTGGSDLPKIDWNTMSLAHFLNKK</sequence>
<reference evidence="1" key="1">
    <citation type="submission" date="2023-03" db="EMBL/GenBank/DDBJ databases">
        <title>MT1 and MT2 Draft Genomes of Novel Species.</title>
        <authorList>
            <person name="Venkateswaran K."/>
        </authorList>
    </citation>
    <scope>NUCLEOTIDE SEQUENCE</scope>
    <source>
        <strain evidence="1">F6_3S_P_1C</strain>
    </source>
</reference>
<dbReference type="PROSITE" id="PS51197">
    <property type="entry name" value="HTH_RRF2_2"/>
    <property type="match status" value="1"/>
</dbReference>
<proteinExistence type="predicted"/>
<evidence type="ECO:0000313" key="2">
    <source>
        <dbReference type="Proteomes" id="UP001174205"/>
    </source>
</evidence>
<dbReference type="PANTHER" id="PTHR33221:SF9">
    <property type="entry name" value="RRF2 FAMILY PROTEIN"/>
    <property type="match status" value="1"/>
</dbReference>
<dbReference type="InterPro" id="IPR036390">
    <property type="entry name" value="WH_DNA-bd_sf"/>
</dbReference>
<comment type="caution">
    <text evidence="1">The sequence shown here is derived from an EMBL/GenBank/DDBJ whole genome shotgun (WGS) entry which is preliminary data.</text>
</comment>
<name>A0ABT8JHG6_9BACL</name>